<dbReference type="InterPro" id="IPR051363">
    <property type="entry name" value="RLR_Helicase"/>
</dbReference>
<dbReference type="PANTHER" id="PTHR14074:SF16">
    <property type="entry name" value="ANTIVIRAL INNATE IMMUNE RESPONSE RECEPTOR RIG-I"/>
    <property type="match status" value="1"/>
</dbReference>
<dbReference type="STRING" id="6205.A0A0R3XA61"/>
<dbReference type="GO" id="GO:0005524">
    <property type="term" value="F:ATP binding"/>
    <property type="evidence" value="ECO:0007669"/>
    <property type="project" value="InterPro"/>
</dbReference>
<dbReference type="Pfam" id="PF00270">
    <property type="entry name" value="DEAD"/>
    <property type="match status" value="1"/>
</dbReference>
<keyword evidence="3" id="KW-1185">Reference proteome</keyword>
<reference evidence="2 3" key="2">
    <citation type="submission" date="2018-11" db="EMBL/GenBank/DDBJ databases">
        <authorList>
            <consortium name="Pathogen Informatics"/>
        </authorList>
    </citation>
    <scope>NUCLEOTIDE SEQUENCE [LARGE SCALE GENOMIC DNA]</scope>
</reference>
<dbReference type="GO" id="GO:0003676">
    <property type="term" value="F:nucleic acid binding"/>
    <property type="evidence" value="ECO:0007669"/>
    <property type="project" value="InterPro"/>
</dbReference>
<reference evidence="4" key="1">
    <citation type="submission" date="2017-02" db="UniProtKB">
        <authorList>
            <consortium name="WormBaseParasite"/>
        </authorList>
    </citation>
    <scope>IDENTIFICATION</scope>
</reference>
<dbReference type="EMBL" id="UYWX01021675">
    <property type="protein sequence ID" value="VDM35401.1"/>
    <property type="molecule type" value="Genomic_DNA"/>
</dbReference>
<sequence length="179" mass="20569">MQVVKILLTKLIVYLEELEIHHGQVALTIWIDSWTKAIWQEQLERHRVLVTTADVLRDVLNHRKLSLNDVCLIIFDECHHADPDSKSDYTDICQHLHSFPPGRWLPDYSRGPKVLGLSASLVNNVKRGESIETKVRLLEQLMRAWVVTSTDSSIDAVMGHRRLEIRQGCCDTRLEPNVA</sequence>
<evidence type="ECO:0000313" key="2">
    <source>
        <dbReference type="EMBL" id="VDM35401.1"/>
    </source>
</evidence>
<dbReference type="OrthoDB" id="6267905at2759"/>
<dbReference type="InterPro" id="IPR027417">
    <property type="entry name" value="P-loop_NTPase"/>
</dbReference>
<protein>
    <submittedName>
        <fullName evidence="4">Helicase ATP-binding domain-containing protein</fullName>
    </submittedName>
</protein>
<dbReference type="GO" id="GO:0005737">
    <property type="term" value="C:cytoplasm"/>
    <property type="evidence" value="ECO:0007669"/>
    <property type="project" value="TreeGrafter"/>
</dbReference>
<feature type="domain" description="Helicase ATP-binding" evidence="1">
    <location>
        <begin position="1"/>
        <end position="139"/>
    </location>
</feature>
<dbReference type="PROSITE" id="PS51192">
    <property type="entry name" value="HELICASE_ATP_BIND_1"/>
    <property type="match status" value="1"/>
</dbReference>
<dbReference type="WBParaSite" id="TTAC_0001043801-mRNA-1">
    <property type="protein sequence ID" value="TTAC_0001043801-mRNA-1"/>
    <property type="gene ID" value="TTAC_0001043801"/>
</dbReference>
<name>A0A0R3XA61_HYDTA</name>
<accession>A0A0R3XA61</accession>
<evidence type="ECO:0000313" key="4">
    <source>
        <dbReference type="WBParaSite" id="TTAC_0001043801-mRNA-1"/>
    </source>
</evidence>
<dbReference type="Proteomes" id="UP000274429">
    <property type="component" value="Unassembled WGS sequence"/>
</dbReference>
<dbReference type="SUPFAM" id="SSF52540">
    <property type="entry name" value="P-loop containing nucleoside triphosphate hydrolases"/>
    <property type="match status" value="1"/>
</dbReference>
<dbReference type="InterPro" id="IPR014001">
    <property type="entry name" value="Helicase_ATP-bd"/>
</dbReference>
<evidence type="ECO:0000259" key="1">
    <source>
        <dbReference type="PROSITE" id="PS51192"/>
    </source>
</evidence>
<proteinExistence type="predicted"/>
<dbReference type="PANTHER" id="PTHR14074">
    <property type="entry name" value="HELICASE WITH DEATH DOMAIN-RELATED"/>
    <property type="match status" value="1"/>
</dbReference>
<evidence type="ECO:0000313" key="3">
    <source>
        <dbReference type="Proteomes" id="UP000274429"/>
    </source>
</evidence>
<gene>
    <name evidence="2" type="ORF">TTAC_LOCUS10421</name>
</gene>
<dbReference type="InterPro" id="IPR011545">
    <property type="entry name" value="DEAD/DEAH_box_helicase_dom"/>
</dbReference>
<organism evidence="4">
    <name type="scientific">Hydatigena taeniaeformis</name>
    <name type="common">Feline tapeworm</name>
    <name type="synonym">Taenia taeniaeformis</name>
    <dbReference type="NCBI Taxonomy" id="6205"/>
    <lineage>
        <taxon>Eukaryota</taxon>
        <taxon>Metazoa</taxon>
        <taxon>Spiralia</taxon>
        <taxon>Lophotrochozoa</taxon>
        <taxon>Platyhelminthes</taxon>
        <taxon>Cestoda</taxon>
        <taxon>Eucestoda</taxon>
        <taxon>Cyclophyllidea</taxon>
        <taxon>Taeniidae</taxon>
        <taxon>Hydatigera</taxon>
    </lineage>
</organism>
<dbReference type="AlphaFoldDB" id="A0A0R3XA61"/>
<dbReference type="Gene3D" id="3.40.50.300">
    <property type="entry name" value="P-loop containing nucleotide triphosphate hydrolases"/>
    <property type="match status" value="1"/>
</dbReference>